<dbReference type="GO" id="GO:0008324">
    <property type="term" value="F:monoatomic cation transmembrane transporter activity"/>
    <property type="evidence" value="ECO:0007669"/>
    <property type="project" value="InterPro"/>
</dbReference>
<evidence type="ECO:0000256" key="4">
    <source>
        <dbReference type="ARBA" id="ARBA00022692"/>
    </source>
</evidence>
<dbReference type="PANTHER" id="PTHR32024">
    <property type="entry name" value="TRK SYSTEM POTASSIUM UPTAKE PROTEIN TRKG-RELATED"/>
    <property type="match status" value="1"/>
</dbReference>
<dbReference type="InterPro" id="IPR003445">
    <property type="entry name" value="Cat_transpt"/>
</dbReference>
<evidence type="ECO:0000256" key="1">
    <source>
        <dbReference type="ARBA" id="ARBA00004651"/>
    </source>
</evidence>
<keyword evidence="3" id="KW-1003">Cell membrane</keyword>
<dbReference type="OrthoDB" id="9810952at2"/>
<feature type="transmembrane region" description="Helical" evidence="8">
    <location>
        <begin position="386"/>
        <end position="412"/>
    </location>
</feature>
<keyword evidence="6" id="KW-0406">Ion transport</keyword>
<dbReference type="AlphaFoldDB" id="A0A7J5B1V2"/>
<dbReference type="Proteomes" id="UP000490386">
    <property type="component" value="Unassembled WGS sequence"/>
</dbReference>
<keyword evidence="7 8" id="KW-0472">Membrane</keyword>
<feature type="transmembrane region" description="Helical" evidence="8">
    <location>
        <begin position="339"/>
        <end position="366"/>
    </location>
</feature>
<evidence type="ECO:0000313" key="10">
    <source>
        <dbReference type="Proteomes" id="UP000490386"/>
    </source>
</evidence>
<keyword evidence="4 8" id="KW-0812">Transmembrane</keyword>
<sequence>MRTPRASSIPAPVDTDGLLRRIVSAVGRKIDDFAHHTPSRFAVIIFTSIILLWTTIYMLPISSADGTVTPFHEALFTAVSTICVTGLSVVDMATHWSGFGHFMVFLGMQVGAIGVLTLASIMGAIVTRRLGLRQKLVAASDSNALRTHAGPVSESQAVKLGDIGGILATVAISLVIIETCVALLIIPRLLIAGEPLWDAILDGFFWATSAFTNTGFMPTSTGIEPFATDAWMLTCLATAVFLGSLGFPVIFALTRWVKTRQRISVHVKLTLSTTVLLFVLGAIAIYFLEGDNPATIGAQEPVFRPMTAGFMSAMTRSGGFSTIDLANADPATMLAMQMLMFVGGGSASTAGGIKVTTLAILFLAAFAEAKGVNDIQAFGRRIPNDVLRLAVSVTLWGATIVAVSSISLMHFASVPFDEALFEAISAFATCGLSTGLTGDLPEQGAYILSITMWLGRVGTVTMAAALASSEHKQLFRLPEERIIVG</sequence>
<keyword evidence="5 8" id="KW-1133">Transmembrane helix</keyword>
<dbReference type="EMBL" id="WBJX01000003">
    <property type="protein sequence ID" value="KAB1637908.1"/>
    <property type="molecule type" value="Genomic_DNA"/>
</dbReference>
<dbReference type="GO" id="GO:0030001">
    <property type="term" value="P:metal ion transport"/>
    <property type="evidence" value="ECO:0007669"/>
    <property type="project" value="UniProtKB-ARBA"/>
</dbReference>
<accession>A0A7J5B1V2</accession>
<feature type="transmembrane region" description="Helical" evidence="8">
    <location>
        <begin position="71"/>
        <end position="90"/>
    </location>
</feature>
<feature type="transmembrane region" description="Helical" evidence="8">
    <location>
        <begin position="445"/>
        <end position="467"/>
    </location>
</feature>
<dbReference type="GO" id="GO:0005886">
    <property type="term" value="C:plasma membrane"/>
    <property type="evidence" value="ECO:0007669"/>
    <property type="project" value="UniProtKB-SubCell"/>
</dbReference>
<evidence type="ECO:0000256" key="5">
    <source>
        <dbReference type="ARBA" id="ARBA00022989"/>
    </source>
</evidence>
<evidence type="ECO:0000256" key="2">
    <source>
        <dbReference type="ARBA" id="ARBA00022448"/>
    </source>
</evidence>
<evidence type="ECO:0000256" key="8">
    <source>
        <dbReference type="SAM" id="Phobius"/>
    </source>
</evidence>
<feature type="transmembrane region" description="Helical" evidence="8">
    <location>
        <begin position="163"/>
        <end position="186"/>
    </location>
</feature>
<comment type="subcellular location">
    <subcellularLocation>
        <location evidence="1">Cell membrane</location>
        <topology evidence="1">Multi-pass membrane protein</topology>
    </subcellularLocation>
</comment>
<comment type="caution">
    <text evidence="9">The sequence shown here is derived from an EMBL/GenBank/DDBJ whole genome shotgun (WGS) entry which is preliminary data.</text>
</comment>
<proteinExistence type="predicted"/>
<feature type="transmembrane region" description="Helical" evidence="8">
    <location>
        <begin position="265"/>
        <end position="288"/>
    </location>
</feature>
<reference evidence="9 10" key="1">
    <citation type="submission" date="2019-09" db="EMBL/GenBank/DDBJ databases">
        <title>Phylogeny of genus Pseudoclavibacter and closely related genus.</title>
        <authorList>
            <person name="Li Y."/>
        </authorList>
    </citation>
    <scope>NUCLEOTIDE SEQUENCE [LARGE SCALE GENOMIC DNA]</scope>
    <source>
        <strain evidence="9 10">THG-MD12</strain>
    </source>
</reference>
<keyword evidence="2" id="KW-0813">Transport</keyword>
<gene>
    <name evidence="9" type="ORF">F8O03_11380</name>
</gene>
<evidence type="ECO:0000256" key="6">
    <source>
        <dbReference type="ARBA" id="ARBA00023065"/>
    </source>
</evidence>
<dbReference type="RefSeq" id="WP_104254520.1">
    <property type="nucleotide sequence ID" value="NZ_CANKVH010000013.1"/>
</dbReference>
<name>A0A7J5B1V2_9MICO</name>
<evidence type="ECO:0000256" key="3">
    <source>
        <dbReference type="ARBA" id="ARBA00022475"/>
    </source>
</evidence>
<keyword evidence="10" id="KW-1185">Reference proteome</keyword>
<dbReference type="Pfam" id="PF02386">
    <property type="entry name" value="TrkH"/>
    <property type="match status" value="1"/>
</dbReference>
<protein>
    <submittedName>
        <fullName evidence="9">TrkH family potassium uptake protein</fullName>
    </submittedName>
</protein>
<feature type="transmembrane region" description="Helical" evidence="8">
    <location>
        <begin position="41"/>
        <end position="59"/>
    </location>
</feature>
<feature type="transmembrane region" description="Helical" evidence="8">
    <location>
        <begin position="102"/>
        <end position="126"/>
    </location>
</feature>
<evidence type="ECO:0000313" key="9">
    <source>
        <dbReference type="EMBL" id="KAB1637908.1"/>
    </source>
</evidence>
<feature type="transmembrane region" description="Helical" evidence="8">
    <location>
        <begin position="230"/>
        <end position="253"/>
    </location>
</feature>
<organism evidence="9 10">
    <name type="scientific">Pseudoclavibacter terrae</name>
    <dbReference type="NCBI Taxonomy" id="1530195"/>
    <lineage>
        <taxon>Bacteria</taxon>
        <taxon>Bacillati</taxon>
        <taxon>Actinomycetota</taxon>
        <taxon>Actinomycetes</taxon>
        <taxon>Micrococcales</taxon>
        <taxon>Microbacteriaceae</taxon>
        <taxon>Pseudoclavibacter</taxon>
    </lineage>
</organism>
<evidence type="ECO:0000256" key="7">
    <source>
        <dbReference type="ARBA" id="ARBA00023136"/>
    </source>
</evidence>
<dbReference type="PANTHER" id="PTHR32024:SF1">
    <property type="entry name" value="KTR SYSTEM POTASSIUM UPTAKE PROTEIN B"/>
    <property type="match status" value="1"/>
</dbReference>